<evidence type="ECO:0000313" key="3">
    <source>
        <dbReference type="Proteomes" id="UP001157069"/>
    </source>
</evidence>
<feature type="compositionally biased region" description="Basic and acidic residues" evidence="1">
    <location>
        <begin position="175"/>
        <end position="185"/>
    </location>
</feature>
<keyword evidence="3" id="KW-1185">Reference proteome</keyword>
<evidence type="ECO:0000256" key="1">
    <source>
        <dbReference type="SAM" id="MobiDB-lite"/>
    </source>
</evidence>
<comment type="caution">
    <text evidence="2">The sequence shown here is derived from an EMBL/GenBank/DDBJ whole genome shotgun (WGS) entry which is preliminary data.</text>
</comment>
<name>A0ABQ6JV10_9MICO</name>
<evidence type="ECO:0000313" key="2">
    <source>
        <dbReference type="EMBL" id="GMA90580.1"/>
    </source>
</evidence>
<proteinExistence type="predicted"/>
<accession>A0ABQ6JV10</accession>
<reference evidence="3" key="1">
    <citation type="journal article" date="2019" name="Int. J. Syst. Evol. Microbiol.">
        <title>The Global Catalogue of Microorganisms (GCM) 10K type strain sequencing project: providing services to taxonomists for standard genome sequencing and annotation.</title>
        <authorList>
            <consortium name="The Broad Institute Genomics Platform"/>
            <consortium name="The Broad Institute Genome Sequencing Center for Infectious Disease"/>
            <person name="Wu L."/>
            <person name="Ma J."/>
        </authorList>
    </citation>
    <scope>NUCLEOTIDE SEQUENCE [LARGE SCALE GENOMIC DNA]</scope>
    <source>
        <strain evidence="3">NBRC 108755</strain>
    </source>
</reference>
<dbReference type="Proteomes" id="UP001157069">
    <property type="component" value="Unassembled WGS sequence"/>
</dbReference>
<feature type="region of interest" description="Disordered" evidence="1">
    <location>
        <begin position="166"/>
        <end position="195"/>
    </location>
</feature>
<gene>
    <name evidence="2" type="ORF">GCM10025869_11090</name>
</gene>
<organism evidence="2 3">
    <name type="scientific">Homoserinibacter gongjuensis</name>
    <dbReference type="NCBI Taxonomy" id="1162968"/>
    <lineage>
        <taxon>Bacteria</taxon>
        <taxon>Bacillati</taxon>
        <taxon>Actinomycetota</taxon>
        <taxon>Actinomycetes</taxon>
        <taxon>Micrococcales</taxon>
        <taxon>Microbacteriaceae</taxon>
        <taxon>Homoserinibacter</taxon>
    </lineage>
</organism>
<dbReference type="EMBL" id="BSVA01000001">
    <property type="protein sequence ID" value="GMA90580.1"/>
    <property type="molecule type" value="Genomic_DNA"/>
</dbReference>
<sequence>MQSGTVVGDVQDELGPLRCEGDAAVRSLRVSHGVRDGLAHEERARDIDGGRPLGKLVDVARDGERTRARPIEAAADAADRPLEPHLVECGGTQAGDRAAHGIRRLADLDRREVELLCGTGGIRRREVAGGVDAHPHPCEHWAEPVMQVAMQSEPLGLPRGHEALAGESQLGCRGGRADRGGRLPDEGAQQASVAR</sequence>
<protein>
    <submittedName>
        <fullName evidence="2">Uncharacterized protein</fullName>
    </submittedName>
</protein>